<keyword evidence="9" id="KW-0547">Nucleotide-binding</keyword>
<dbReference type="InterPro" id="IPR000700">
    <property type="entry name" value="PAS-assoc_C"/>
</dbReference>
<evidence type="ECO:0000259" key="7">
    <source>
        <dbReference type="PROSITE" id="PS50110"/>
    </source>
</evidence>
<keyword evidence="4" id="KW-0902">Two-component regulatory system</keyword>
<dbReference type="PROSITE" id="PS50113">
    <property type="entry name" value="PAC"/>
    <property type="match status" value="1"/>
</dbReference>
<feature type="domain" description="Histidine kinase" evidence="6">
    <location>
        <begin position="164"/>
        <end position="394"/>
    </location>
</feature>
<dbReference type="CDD" id="cd00130">
    <property type="entry name" value="PAS"/>
    <property type="match status" value="1"/>
</dbReference>
<dbReference type="InterPro" id="IPR036890">
    <property type="entry name" value="HATPase_C_sf"/>
</dbReference>
<evidence type="ECO:0000259" key="6">
    <source>
        <dbReference type="PROSITE" id="PS50109"/>
    </source>
</evidence>
<dbReference type="Gene3D" id="3.30.565.10">
    <property type="entry name" value="Histidine kinase-like ATPase, C-terminal domain"/>
    <property type="match status" value="1"/>
</dbReference>
<dbReference type="InterPro" id="IPR011006">
    <property type="entry name" value="CheY-like_superfamily"/>
</dbReference>
<dbReference type="EC" id="2.7.13.3" evidence="2"/>
<comment type="catalytic activity">
    <reaction evidence="1">
        <text>ATP + protein L-histidine = ADP + protein N-phospho-L-histidine.</text>
        <dbReference type="EC" id="2.7.13.3"/>
    </reaction>
</comment>
<dbReference type="PANTHER" id="PTHR45339">
    <property type="entry name" value="HYBRID SIGNAL TRANSDUCTION HISTIDINE KINASE J"/>
    <property type="match status" value="1"/>
</dbReference>
<dbReference type="CDD" id="cd16922">
    <property type="entry name" value="HATPase_EvgS-ArcB-TorS-like"/>
    <property type="match status" value="1"/>
</dbReference>
<gene>
    <name evidence="9" type="ORF">PQU92_08030</name>
</gene>
<evidence type="ECO:0000256" key="2">
    <source>
        <dbReference type="ARBA" id="ARBA00012438"/>
    </source>
</evidence>
<proteinExistence type="predicted"/>
<dbReference type="InterPro" id="IPR001610">
    <property type="entry name" value="PAC"/>
</dbReference>
<dbReference type="Gene3D" id="3.40.50.2300">
    <property type="match status" value="1"/>
</dbReference>
<dbReference type="InterPro" id="IPR036097">
    <property type="entry name" value="HisK_dim/P_sf"/>
</dbReference>
<dbReference type="Gene3D" id="3.30.450.20">
    <property type="entry name" value="PAS domain"/>
    <property type="match status" value="1"/>
</dbReference>
<dbReference type="InterPro" id="IPR005467">
    <property type="entry name" value="His_kinase_dom"/>
</dbReference>
<evidence type="ECO:0000256" key="3">
    <source>
        <dbReference type="ARBA" id="ARBA00022553"/>
    </source>
</evidence>
<comment type="caution">
    <text evidence="9">The sequence shown here is derived from an EMBL/GenBank/DDBJ whole genome shotgun (WGS) entry which is preliminary data.</text>
</comment>
<keyword evidence="9" id="KW-0067">ATP-binding</keyword>
<dbReference type="PROSITE" id="PS50110">
    <property type="entry name" value="RESPONSE_REGULATORY"/>
    <property type="match status" value="1"/>
</dbReference>
<dbReference type="Proteomes" id="UP001214854">
    <property type="component" value="Unassembled WGS sequence"/>
</dbReference>
<evidence type="ECO:0000313" key="9">
    <source>
        <dbReference type="EMBL" id="MDC7683222.1"/>
    </source>
</evidence>
<dbReference type="Gene3D" id="1.10.287.130">
    <property type="match status" value="1"/>
</dbReference>
<dbReference type="InterPro" id="IPR013655">
    <property type="entry name" value="PAS_fold_3"/>
</dbReference>
<dbReference type="SUPFAM" id="SSF47384">
    <property type="entry name" value="Homodimeric domain of signal transducing histidine kinase"/>
    <property type="match status" value="1"/>
</dbReference>
<accession>A0ABT5HT30</accession>
<dbReference type="InterPro" id="IPR001789">
    <property type="entry name" value="Sig_transdc_resp-reg_receiver"/>
</dbReference>
<dbReference type="InterPro" id="IPR003661">
    <property type="entry name" value="HisK_dim/P_dom"/>
</dbReference>
<dbReference type="InterPro" id="IPR003594">
    <property type="entry name" value="HATPase_dom"/>
</dbReference>
<organism evidence="9 10">
    <name type="scientific">Asticcacaulis aquaticus</name>
    <dbReference type="NCBI Taxonomy" id="2984212"/>
    <lineage>
        <taxon>Bacteria</taxon>
        <taxon>Pseudomonadati</taxon>
        <taxon>Pseudomonadota</taxon>
        <taxon>Alphaproteobacteria</taxon>
        <taxon>Caulobacterales</taxon>
        <taxon>Caulobacteraceae</taxon>
        <taxon>Asticcacaulis</taxon>
    </lineage>
</organism>
<dbReference type="InterPro" id="IPR000014">
    <property type="entry name" value="PAS"/>
</dbReference>
<dbReference type="Pfam" id="PF00512">
    <property type="entry name" value="HisKA"/>
    <property type="match status" value="1"/>
</dbReference>
<dbReference type="InterPro" id="IPR004358">
    <property type="entry name" value="Sig_transdc_His_kin-like_C"/>
</dbReference>
<keyword evidence="3 5" id="KW-0597">Phosphoprotein</keyword>
<dbReference type="GO" id="GO:0005524">
    <property type="term" value="F:ATP binding"/>
    <property type="evidence" value="ECO:0007669"/>
    <property type="project" value="UniProtKB-KW"/>
</dbReference>
<dbReference type="RefSeq" id="WP_272747697.1">
    <property type="nucleotide sequence ID" value="NZ_JAQQKX010000005.1"/>
</dbReference>
<dbReference type="SUPFAM" id="SSF55874">
    <property type="entry name" value="ATPase domain of HSP90 chaperone/DNA topoisomerase II/histidine kinase"/>
    <property type="match status" value="1"/>
</dbReference>
<reference evidence="9 10" key="1">
    <citation type="submission" date="2023-01" db="EMBL/GenBank/DDBJ databases">
        <title>Novel species of the genus Asticcacaulis isolated from rivers.</title>
        <authorList>
            <person name="Lu H."/>
        </authorList>
    </citation>
    <scope>NUCLEOTIDE SEQUENCE [LARGE SCALE GENOMIC DNA]</scope>
    <source>
        <strain evidence="9 10">BYS171W</strain>
    </source>
</reference>
<dbReference type="InterPro" id="IPR035965">
    <property type="entry name" value="PAS-like_dom_sf"/>
</dbReference>
<dbReference type="CDD" id="cd17546">
    <property type="entry name" value="REC_hyHK_CKI1_RcsC-like"/>
    <property type="match status" value="1"/>
</dbReference>
<dbReference type="PANTHER" id="PTHR45339:SF1">
    <property type="entry name" value="HYBRID SIGNAL TRANSDUCTION HISTIDINE KINASE J"/>
    <property type="match status" value="1"/>
</dbReference>
<evidence type="ECO:0000313" key="10">
    <source>
        <dbReference type="Proteomes" id="UP001214854"/>
    </source>
</evidence>
<keyword evidence="10" id="KW-1185">Reference proteome</keyword>
<dbReference type="SMART" id="SM00388">
    <property type="entry name" value="HisKA"/>
    <property type="match status" value="1"/>
</dbReference>
<dbReference type="CDD" id="cd00082">
    <property type="entry name" value="HisKA"/>
    <property type="match status" value="1"/>
</dbReference>
<protein>
    <recommendedName>
        <fullName evidence="2">histidine kinase</fullName>
        <ecNumber evidence="2">2.7.13.3</ecNumber>
    </recommendedName>
</protein>
<dbReference type="SUPFAM" id="SSF55785">
    <property type="entry name" value="PYP-like sensor domain (PAS domain)"/>
    <property type="match status" value="1"/>
</dbReference>
<evidence type="ECO:0000259" key="8">
    <source>
        <dbReference type="PROSITE" id="PS50113"/>
    </source>
</evidence>
<dbReference type="Pfam" id="PF00072">
    <property type="entry name" value="Response_reg"/>
    <property type="match status" value="1"/>
</dbReference>
<dbReference type="SUPFAM" id="SSF52172">
    <property type="entry name" value="CheY-like"/>
    <property type="match status" value="1"/>
</dbReference>
<dbReference type="Pfam" id="PF02518">
    <property type="entry name" value="HATPase_c"/>
    <property type="match status" value="1"/>
</dbReference>
<feature type="domain" description="PAC" evidence="8">
    <location>
        <begin position="87"/>
        <end position="139"/>
    </location>
</feature>
<evidence type="ECO:0000256" key="4">
    <source>
        <dbReference type="ARBA" id="ARBA00023012"/>
    </source>
</evidence>
<name>A0ABT5HT30_9CAUL</name>
<dbReference type="EMBL" id="JAQQKX010000005">
    <property type="protein sequence ID" value="MDC7683222.1"/>
    <property type="molecule type" value="Genomic_DNA"/>
</dbReference>
<dbReference type="SMART" id="SM00448">
    <property type="entry name" value="REC"/>
    <property type="match status" value="1"/>
</dbReference>
<dbReference type="PRINTS" id="PR00344">
    <property type="entry name" value="BCTRLSENSOR"/>
</dbReference>
<evidence type="ECO:0000256" key="1">
    <source>
        <dbReference type="ARBA" id="ARBA00000085"/>
    </source>
</evidence>
<dbReference type="SMART" id="SM00387">
    <property type="entry name" value="HATPase_c"/>
    <property type="match status" value="1"/>
</dbReference>
<dbReference type="NCBIfam" id="TIGR00229">
    <property type="entry name" value="sensory_box"/>
    <property type="match status" value="1"/>
</dbReference>
<feature type="domain" description="Response regulatory" evidence="7">
    <location>
        <begin position="415"/>
        <end position="535"/>
    </location>
</feature>
<evidence type="ECO:0000256" key="5">
    <source>
        <dbReference type="PROSITE-ProRule" id="PRU00169"/>
    </source>
</evidence>
<dbReference type="PROSITE" id="PS50109">
    <property type="entry name" value="HIS_KIN"/>
    <property type="match status" value="1"/>
</dbReference>
<feature type="modified residue" description="4-aspartylphosphate" evidence="5">
    <location>
        <position position="465"/>
    </location>
</feature>
<dbReference type="Pfam" id="PF08447">
    <property type="entry name" value="PAS_3"/>
    <property type="match status" value="1"/>
</dbReference>
<dbReference type="SMART" id="SM00086">
    <property type="entry name" value="PAC"/>
    <property type="match status" value="1"/>
</dbReference>
<sequence>MPKRILNDVKAAHDTGLFESLANAVPVLIWISDALGEAAWFSAGWLGFRGRGLDEEVRDGRLSGVHPDDRDLCRDIYNAHFDRRDAFEMEYRLRHASGEYRWVMDRGAPHYSATGDFLGFTGACTDIHDHKSIETLLQENEQHLREARDAAERASLAKSEFLAHMSHEIRTPMNAVIGLAHILTTATPPLPDKQANYARILQSSADSLLDLINDCLDIAKIEAGQVDLETLSFDLGALVGGVLDMLRLKADEKGLRLDYSDLSKGTAPTHFKGDPSRLRQMLVNLCANAVKFTDTGRVEVTTDYRPDEMNSDARERGELIIRVKDTGIGIDATRLDTIFDKFVQAESATHRKYGGTGLGLAITKALAERMGGRISVNSSKGHGAVFTLRLPLAPSSEPTPIAHTTPTASKAGGRRVLIVEDDQASVLVAVTFLQTFGYVCDVALSGEAALDRFAARKDYAAVLMDVQMPGLNGYETTQALREAEARRGRPRIPVIGTTAYALTGDRALCLKAGMDDYITKPLDPVILRQKLERLLVSDVA</sequence>